<feature type="non-terminal residue" evidence="7">
    <location>
        <position position="1"/>
    </location>
</feature>
<feature type="non-terminal residue" evidence="7">
    <location>
        <position position="256"/>
    </location>
</feature>
<evidence type="ECO:0000313" key="7">
    <source>
        <dbReference type="EMBL" id="GFH09351.1"/>
    </source>
</evidence>
<evidence type="ECO:0000256" key="2">
    <source>
        <dbReference type="ARBA" id="ARBA00022692"/>
    </source>
</evidence>
<comment type="caution">
    <text evidence="7">The sequence shown here is derived from an EMBL/GenBank/DDBJ whole genome shotgun (WGS) entry which is preliminary data.</text>
</comment>
<dbReference type="EMBL" id="BLLF01000227">
    <property type="protein sequence ID" value="GFH09351.1"/>
    <property type="molecule type" value="Genomic_DNA"/>
</dbReference>
<dbReference type="PANTHER" id="PTHR10217">
    <property type="entry name" value="VOLTAGE AND LIGAND GATED POTASSIUM CHANNEL"/>
    <property type="match status" value="1"/>
</dbReference>
<name>A0A699YIP2_HAELA</name>
<dbReference type="Gene3D" id="1.10.287.70">
    <property type="match status" value="1"/>
</dbReference>
<dbReference type="InterPro" id="IPR003938">
    <property type="entry name" value="K_chnl_volt-dep_EAG/ELK/ERG"/>
</dbReference>
<feature type="domain" description="Ion transport" evidence="6">
    <location>
        <begin position="40"/>
        <end position="241"/>
    </location>
</feature>
<feature type="transmembrane region" description="Helical" evidence="5">
    <location>
        <begin position="174"/>
        <end position="198"/>
    </location>
</feature>
<evidence type="ECO:0000256" key="4">
    <source>
        <dbReference type="ARBA" id="ARBA00023136"/>
    </source>
</evidence>
<dbReference type="Pfam" id="PF00520">
    <property type="entry name" value="Ion_trans"/>
    <property type="match status" value="1"/>
</dbReference>
<keyword evidence="8" id="KW-1185">Reference proteome</keyword>
<proteinExistence type="predicted"/>
<dbReference type="GO" id="GO:0005886">
    <property type="term" value="C:plasma membrane"/>
    <property type="evidence" value="ECO:0007669"/>
    <property type="project" value="TreeGrafter"/>
</dbReference>
<comment type="subcellular location">
    <subcellularLocation>
        <location evidence="1">Membrane</location>
        <topology evidence="1">Multi-pass membrane protein</topology>
    </subcellularLocation>
</comment>
<dbReference type="PANTHER" id="PTHR10217:SF435">
    <property type="entry name" value="POTASSIUM VOLTAGE-GATED CHANNEL PROTEIN EAG"/>
    <property type="match status" value="1"/>
</dbReference>
<keyword evidence="4 5" id="KW-0472">Membrane</keyword>
<dbReference type="Proteomes" id="UP000485058">
    <property type="component" value="Unassembled WGS sequence"/>
</dbReference>
<organism evidence="7 8">
    <name type="scientific">Haematococcus lacustris</name>
    <name type="common">Green alga</name>
    <name type="synonym">Haematococcus pluvialis</name>
    <dbReference type="NCBI Taxonomy" id="44745"/>
    <lineage>
        <taxon>Eukaryota</taxon>
        <taxon>Viridiplantae</taxon>
        <taxon>Chlorophyta</taxon>
        <taxon>core chlorophytes</taxon>
        <taxon>Chlorophyceae</taxon>
        <taxon>CS clade</taxon>
        <taxon>Chlamydomonadales</taxon>
        <taxon>Haematococcaceae</taxon>
        <taxon>Haematococcus</taxon>
    </lineage>
</organism>
<dbReference type="AlphaFoldDB" id="A0A699YIP2"/>
<dbReference type="GO" id="GO:0005249">
    <property type="term" value="F:voltage-gated potassium channel activity"/>
    <property type="evidence" value="ECO:0007669"/>
    <property type="project" value="InterPro"/>
</dbReference>
<dbReference type="GO" id="GO:0042391">
    <property type="term" value="P:regulation of membrane potential"/>
    <property type="evidence" value="ECO:0007669"/>
    <property type="project" value="TreeGrafter"/>
</dbReference>
<dbReference type="InterPro" id="IPR050818">
    <property type="entry name" value="KCNH_animal-type"/>
</dbReference>
<dbReference type="PRINTS" id="PR01463">
    <property type="entry name" value="EAGCHANLFMLY"/>
</dbReference>
<accession>A0A699YIP2</accession>
<gene>
    <name evidence="7" type="ORF">HaLaN_04470</name>
</gene>
<evidence type="ECO:0000256" key="1">
    <source>
        <dbReference type="ARBA" id="ARBA00004141"/>
    </source>
</evidence>
<reference evidence="7 8" key="1">
    <citation type="submission" date="2020-02" db="EMBL/GenBank/DDBJ databases">
        <title>Draft genome sequence of Haematococcus lacustris strain NIES-144.</title>
        <authorList>
            <person name="Morimoto D."/>
            <person name="Nakagawa S."/>
            <person name="Yoshida T."/>
            <person name="Sawayama S."/>
        </authorList>
    </citation>
    <scope>NUCLEOTIDE SEQUENCE [LARGE SCALE GENOMIC DNA]</scope>
    <source>
        <strain evidence="7 8">NIES-144</strain>
    </source>
</reference>
<evidence type="ECO:0000259" key="6">
    <source>
        <dbReference type="Pfam" id="PF00520"/>
    </source>
</evidence>
<evidence type="ECO:0000256" key="5">
    <source>
        <dbReference type="SAM" id="Phobius"/>
    </source>
</evidence>
<evidence type="ECO:0000313" key="8">
    <source>
        <dbReference type="Proteomes" id="UP000485058"/>
    </source>
</evidence>
<protein>
    <submittedName>
        <fullName evidence="7">Cyclic nucleotide-binding domain-containing protein</fullName>
    </submittedName>
</protein>
<dbReference type="InterPro" id="IPR005821">
    <property type="entry name" value="Ion_trans_dom"/>
</dbReference>
<feature type="transmembrane region" description="Helical" evidence="5">
    <location>
        <begin position="41"/>
        <end position="61"/>
    </location>
</feature>
<sequence>MTWHHILRLAKGTAWDRIMGAMSWLNKTLPIYLPTSPGRRWWEVFIMLLVLYNAAAVPLDISFGMPSTGRIVTYLEYAVDLIFAADICGNFRAAYIDHMGYLIRDTGQIAANYLKFWFWIDLTATIPYDLLAVAVLSGEPTQQQLIILGFLRTPRLLRLGRLVRMLDRLKGGNGIRVVVLICTMVFLAHWLACIWYMLYRFTTFADYTEWGMFVGGLISEEAKLSAYISAYYQSFLLLVGNNQPSHNNLERVFMVL</sequence>
<evidence type="ECO:0000256" key="3">
    <source>
        <dbReference type="ARBA" id="ARBA00022989"/>
    </source>
</evidence>
<dbReference type="SUPFAM" id="SSF81324">
    <property type="entry name" value="Voltage-gated potassium channels"/>
    <property type="match status" value="1"/>
</dbReference>
<keyword evidence="2 5" id="KW-0812">Transmembrane</keyword>
<keyword evidence="3 5" id="KW-1133">Transmembrane helix</keyword>